<dbReference type="PROSITE" id="PS50011">
    <property type="entry name" value="PROTEIN_KINASE_DOM"/>
    <property type="match status" value="1"/>
</dbReference>
<dbReference type="EMBL" id="CCKQ01004216">
    <property type="protein sequence ID" value="CDW75370.1"/>
    <property type="molecule type" value="Genomic_DNA"/>
</dbReference>
<evidence type="ECO:0000313" key="10">
    <source>
        <dbReference type="Proteomes" id="UP000039865"/>
    </source>
</evidence>
<evidence type="ECO:0000256" key="1">
    <source>
        <dbReference type="ARBA" id="ARBA00022527"/>
    </source>
</evidence>
<evidence type="ECO:0000256" key="6">
    <source>
        <dbReference type="PROSITE-ProRule" id="PRU10141"/>
    </source>
</evidence>
<protein>
    <submittedName>
        <fullName evidence="9">Protein kinase</fullName>
    </submittedName>
</protein>
<feature type="binding site" evidence="6">
    <location>
        <position position="34"/>
    </location>
    <ligand>
        <name>ATP</name>
        <dbReference type="ChEBI" id="CHEBI:30616"/>
    </ligand>
</feature>
<evidence type="ECO:0000256" key="3">
    <source>
        <dbReference type="ARBA" id="ARBA00022741"/>
    </source>
</evidence>
<feature type="region of interest" description="Disordered" evidence="7">
    <location>
        <begin position="244"/>
        <end position="318"/>
    </location>
</feature>
<feature type="compositionally biased region" description="Low complexity" evidence="7">
    <location>
        <begin position="543"/>
        <end position="556"/>
    </location>
</feature>
<evidence type="ECO:0000313" key="9">
    <source>
        <dbReference type="EMBL" id="CDW75370.1"/>
    </source>
</evidence>
<dbReference type="Pfam" id="PF00069">
    <property type="entry name" value="Pkinase"/>
    <property type="match status" value="1"/>
</dbReference>
<dbReference type="InterPro" id="IPR050117">
    <property type="entry name" value="MAPK"/>
</dbReference>
<dbReference type="SUPFAM" id="SSF56112">
    <property type="entry name" value="Protein kinase-like (PK-like)"/>
    <property type="match status" value="1"/>
</dbReference>
<name>A0A077ZZQ6_STYLE</name>
<reference evidence="9 10" key="1">
    <citation type="submission" date="2014-06" db="EMBL/GenBank/DDBJ databases">
        <authorList>
            <person name="Swart Estienne"/>
        </authorList>
    </citation>
    <scope>NUCLEOTIDE SEQUENCE [LARGE SCALE GENOMIC DNA]</scope>
    <source>
        <strain evidence="9 10">130c</strain>
    </source>
</reference>
<dbReference type="PANTHER" id="PTHR24055">
    <property type="entry name" value="MITOGEN-ACTIVATED PROTEIN KINASE"/>
    <property type="match status" value="1"/>
</dbReference>
<keyword evidence="2" id="KW-0808">Transferase</keyword>
<evidence type="ECO:0000256" key="2">
    <source>
        <dbReference type="ARBA" id="ARBA00022679"/>
    </source>
</evidence>
<dbReference type="InterPro" id="IPR011009">
    <property type="entry name" value="Kinase-like_dom_sf"/>
</dbReference>
<feature type="domain" description="Protein kinase" evidence="8">
    <location>
        <begin position="1"/>
        <end position="227"/>
    </location>
</feature>
<evidence type="ECO:0000256" key="7">
    <source>
        <dbReference type="SAM" id="MobiDB-lite"/>
    </source>
</evidence>
<feature type="compositionally biased region" description="Low complexity" evidence="7">
    <location>
        <begin position="257"/>
        <end position="278"/>
    </location>
</feature>
<dbReference type="PROSITE" id="PS00107">
    <property type="entry name" value="PROTEIN_KINASE_ATP"/>
    <property type="match status" value="1"/>
</dbReference>
<dbReference type="Gene3D" id="3.30.200.20">
    <property type="entry name" value="Phosphorylase Kinase, domain 1"/>
    <property type="match status" value="1"/>
</dbReference>
<keyword evidence="1" id="KW-0723">Serine/threonine-protein kinase</keyword>
<feature type="compositionally biased region" description="Polar residues" evidence="7">
    <location>
        <begin position="279"/>
        <end position="318"/>
    </location>
</feature>
<sequence length="641" mass="71835">MDKYKIIKQLGEGTFGKVVKAVNTETNELVAIKKLKSNYNWEDAIAMSEIKSLRKLNSHPNVIKIIEMIRKKEEILINLQLKLADFGTARELDQSGKFTDYVGTRWYRAPELLLRSSNYTQAVDVFGLGCIFIELYLGRPIFVGQNESDQLFKIFSVMGTPNQQQWPEGYRLADQMGLKFQQMTQTPLIQLFQREISDEAIDLMNGMLRYESSQRFTAIQCLNHSYFKDVQQYIQMGGAAGNQRQYQSGQRMPLVKQQLSNQNQQQQQQQQSYGGSNQPITNQQNFTKQKSIKGESNSQPTFKSSQAQDDLNSSSMYQPTITDSKRMSKYGAFSFNTNISQPNLPSQSKQNIDDSFSQLNDSSYNPMGVQSKPFTKPLIGGSSIQNKNYNYQYNQFQNNSPNPVSNFQTPQRELNQNRKFSQLGSSLIQGNITNNYQSLVGTSTLDGLGNSFSTQIPKESMISKTFGPNDILAKELQKQDENNMYKTDINQGQRQIGGAQGSGAYNNRLTNNQRRAFIPDYASSGSQIMQGSFKQSNVNDRQQSNNNSGNTTQNNYNNAFNIYGSTNSDLSNVTNIGVLNDRQSTANDIRGNASRLAMNQGVNSGGGSVFSGIASRQIMGGLNNNLSDMGGNIPTFGRHQI</sequence>
<keyword evidence="4 9" id="KW-0418">Kinase</keyword>
<keyword evidence="5 6" id="KW-0067">ATP-binding</keyword>
<feature type="compositionally biased region" description="Polar residues" evidence="7">
    <location>
        <begin position="533"/>
        <end position="542"/>
    </location>
</feature>
<evidence type="ECO:0000256" key="5">
    <source>
        <dbReference type="ARBA" id="ARBA00022840"/>
    </source>
</evidence>
<evidence type="ECO:0000259" key="8">
    <source>
        <dbReference type="PROSITE" id="PS50011"/>
    </source>
</evidence>
<dbReference type="InterPro" id="IPR017441">
    <property type="entry name" value="Protein_kinase_ATP_BS"/>
</dbReference>
<dbReference type="AlphaFoldDB" id="A0A077ZZQ6"/>
<dbReference type="GO" id="GO:0004674">
    <property type="term" value="F:protein serine/threonine kinase activity"/>
    <property type="evidence" value="ECO:0007669"/>
    <property type="project" value="UniProtKB-KW"/>
</dbReference>
<accession>A0A077ZZQ6</accession>
<dbReference type="Gene3D" id="1.10.510.10">
    <property type="entry name" value="Transferase(Phosphotransferase) domain 1"/>
    <property type="match status" value="1"/>
</dbReference>
<dbReference type="GO" id="GO:0005524">
    <property type="term" value="F:ATP binding"/>
    <property type="evidence" value="ECO:0007669"/>
    <property type="project" value="UniProtKB-UniRule"/>
</dbReference>
<keyword evidence="10" id="KW-1185">Reference proteome</keyword>
<gene>
    <name evidence="9" type="primary">Contig11464.g12264</name>
    <name evidence="9" type="ORF">STYLEM_4359</name>
</gene>
<feature type="region of interest" description="Disordered" evidence="7">
    <location>
        <begin position="533"/>
        <end position="556"/>
    </location>
</feature>
<proteinExistence type="predicted"/>
<organism evidence="9 10">
    <name type="scientific">Stylonychia lemnae</name>
    <name type="common">Ciliate</name>
    <dbReference type="NCBI Taxonomy" id="5949"/>
    <lineage>
        <taxon>Eukaryota</taxon>
        <taxon>Sar</taxon>
        <taxon>Alveolata</taxon>
        <taxon>Ciliophora</taxon>
        <taxon>Intramacronucleata</taxon>
        <taxon>Spirotrichea</taxon>
        <taxon>Stichotrichia</taxon>
        <taxon>Sporadotrichida</taxon>
        <taxon>Oxytrichidae</taxon>
        <taxon>Stylonychinae</taxon>
        <taxon>Stylonychia</taxon>
    </lineage>
</organism>
<dbReference type="InParanoid" id="A0A077ZZQ6"/>
<dbReference type="Proteomes" id="UP000039865">
    <property type="component" value="Unassembled WGS sequence"/>
</dbReference>
<evidence type="ECO:0000256" key="4">
    <source>
        <dbReference type="ARBA" id="ARBA00022777"/>
    </source>
</evidence>
<keyword evidence="3 6" id="KW-0547">Nucleotide-binding</keyword>
<dbReference type="InterPro" id="IPR000719">
    <property type="entry name" value="Prot_kinase_dom"/>
</dbReference>
<dbReference type="FunFam" id="1.10.510.10:FF:000624">
    <property type="entry name" value="Mitogen-activated protein kinase"/>
    <property type="match status" value="1"/>
</dbReference>